<reference evidence="1 2" key="1">
    <citation type="submission" date="2017-09" db="EMBL/GenBank/DDBJ databases">
        <title>Genome sequences of Natrinema ejinorence JCM 13890T.</title>
        <authorList>
            <person name="Roh S.W."/>
            <person name="Kim Y.B."/>
            <person name="Kim J.Y."/>
        </authorList>
    </citation>
    <scope>NUCLEOTIDE SEQUENCE [LARGE SCALE GENOMIC DNA]</scope>
    <source>
        <strain evidence="1 2">JCM 13890</strain>
    </source>
</reference>
<organism evidence="1 2">
    <name type="scientific">Natrinema ejinorense</name>
    <dbReference type="NCBI Taxonomy" id="373386"/>
    <lineage>
        <taxon>Archaea</taxon>
        <taxon>Methanobacteriati</taxon>
        <taxon>Methanobacteriota</taxon>
        <taxon>Stenosarchaea group</taxon>
        <taxon>Halobacteria</taxon>
        <taxon>Halobacteriales</taxon>
        <taxon>Natrialbaceae</taxon>
        <taxon>Natrinema</taxon>
    </lineage>
</organism>
<accession>A0A2A5QZ29</accession>
<dbReference type="Pfam" id="PF24442">
    <property type="entry name" value="DUF7561"/>
    <property type="match status" value="1"/>
</dbReference>
<dbReference type="AlphaFoldDB" id="A0A2A5QZ29"/>
<dbReference type="OrthoDB" id="190410at2157"/>
<comment type="caution">
    <text evidence="1">The sequence shown here is derived from an EMBL/GenBank/DDBJ whole genome shotgun (WGS) entry which is preliminary data.</text>
</comment>
<dbReference type="RefSeq" id="WP_097380992.1">
    <property type="nucleotide sequence ID" value="NZ_NXNI01000001.1"/>
</dbReference>
<dbReference type="InterPro" id="IPR055983">
    <property type="entry name" value="DUF7561"/>
</dbReference>
<evidence type="ECO:0000313" key="1">
    <source>
        <dbReference type="EMBL" id="PCR92064.1"/>
    </source>
</evidence>
<keyword evidence="2" id="KW-1185">Reference proteome</keyword>
<sequence>MSKASCDGCGRTVTVSGGIANLWSFGTDAGTVGTGITLELEDGTSHLLCYPCLEVVPDYPTAEDIERLEQVDEETSRVGTQRTE</sequence>
<protein>
    <recommendedName>
        <fullName evidence="3">Small CPxCG-related zinc finger protein</fullName>
    </recommendedName>
</protein>
<dbReference type="Proteomes" id="UP000219689">
    <property type="component" value="Unassembled WGS sequence"/>
</dbReference>
<dbReference type="EMBL" id="NXNI01000001">
    <property type="protein sequence ID" value="PCR92064.1"/>
    <property type="molecule type" value="Genomic_DNA"/>
</dbReference>
<gene>
    <name evidence="1" type="ORF">CP557_16955</name>
</gene>
<dbReference type="GeneID" id="63183810"/>
<evidence type="ECO:0008006" key="3">
    <source>
        <dbReference type="Google" id="ProtNLM"/>
    </source>
</evidence>
<name>A0A2A5QZ29_9EURY</name>
<evidence type="ECO:0000313" key="2">
    <source>
        <dbReference type="Proteomes" id="UP000219689"/>
    </source>
</evidence>
<proteinExistence type="predicted"/>